<dbReference type="Gene3D" id="3.40.1580.10">
    <property type="entry name" value="SMI1/KNR4-like"/>
    <property type="match status" value="1"/>
</dbReference>
<protein>
    <recommendedName>
        <fullName evidence="3">SMI1/KNR4 family protein</fullName>
    </recommendedName>
</protein>
<accession>A0A5E5BZR1</accession>
<dbReference type="EMBL" id="CABPST010000023">
    <property type="protein sequence ID" value="VVE90826.1"/>
    <property type="molecule type" value="Genomic_DNA"/>
</dbReference>
<gene>
    <name evidence="1" type="ORF">PBR20603_04817</name>
</gene>
<keyword evidence="2" id="KW-1185">Reference proteome</keyword>
<evidence type="ECO:0000313" key="2">
    <source>
        <dbReference type="Proteomes" id="UP000382040"/>
    </source>
</evidence>
<evidence type="ECO:0000313" key="1">
    <source>
        <dbReference type="EMBL" id="VVE90826.1"/>
    </source>
</evidence>
<dbReference type="Proteomes" id="UP000382040">
    <property type="component" value="Unassembled WGS sequence"/>
</dbReference>
<name>A0A5E5BZR1_9BURK</name>
<proteinExistence type="predicted"/>
<organism evidence="1 2">
    <name type="scientific">Pandoraea bronchicola</name>
    <dbReference type="NCBI Taxonomy" id="2508287"/>
    <lineage>
        <taxon>Bacteria</taxon>
        <taxon>Pseudomonadati</taxon>
        <taxon>Pseudomonadota</taxon>
        <taxon>Betaproteobacteria</taxon>
        <taxon>Burkholderiales</taxon>
        <taxon>Burkholderiaceae</taxon>
        <taxon>Pandoraea</taxon>
    </lineage>
</organism>
<dbReference type="InterPro" id="IPR037883">
    <property type="entry name" value="Knr4/Smi1-like_sf"/>
</dbReference>
<dbReference type="SUPFAM" id="SSF160631">
    <property type="entry name" value="SMI1/KNR4-like"/>
    <property type="match status" value="1"/>
</dbReference>
<dbReference type="AlphaFoldDB" id="A0A5E5BZR1"/>
<evidence type="ECO:0008006" key="3">
    <source>
        <dbReference type="Google" id="ProtNLM"/>
    </source>
</evidence>
<sequence>MLYGGLLEPEEVFGEADPLLAGLLLLGDDFQGFNVAFDKKNWSVVEIDPTNLSATPVANNFENFIRSRITSI</sequence>
<reference evidence="1 2" key="1">
    <citation type="submission" date="2019-08" db="EMBL/GenBank/DDBJ databases">
        <authorList>
            <person name="Peeters C."/>
        </authorList>
    </citation>
    <scope>NUCLEOTIDE SEQUENCE [LARGE SCALE GENOMIC DNA]</scope>
    <source>
        <strain evidence="1 2">LMG 20603</strain>
    </source>
</reference>